<dbReference type="Proteomes" id="UP000653674">
    <property type="component" value="Unassembled WGS sequence"/>
</dbReference>
<dbReference type="RefSeq" id="WP_168073162.1">
    <property type="nucleotide sequence ID" value="NZ_BAAAQJ010000008.1"/>
</dbReference>
<gene>
    <name evidence="2" type="ORF">Pfl04_21150</name>
</gene>
<sequence length="95" mass="9608">MTEPRDPSPYRATGESGVAGSRHAGEPSGSSVPDVHVPEQPAPSDPTTTTLTEMVTDTGESRPPTEVEPVTNSGLTDPYSPTGTAPSSRGSAGSS</sequence>
<feature type="compositionally biased region" description="Low complexity" evidence="1">
    <location>
        <begin position="47"/>
        <end position="58"/>
    </location>
</feature>
<reference evidence="2" key="1">
    <citation type="submission" date="2021-01" db="EMBL/GenBank/DDBJ databases">
        <title>Whole genome shotgun sequence of Planosporangium flavigriseum NBRC 105377.</title>
        <authorList>
            <person name="Komaki H."/>
            <person name="Tamura T."/>
        </authorList>
    </citation>
    <scope>NUCLEOTIDE SEQUENCE</scope>
    <source>
        <strain evidence="2">NBRC 105377</strain>
    </source>
</reference>
<proteinExistence type="predicted"/>
<dbReference type="AlphaFoldDB" id="A0A8J3PKS9"/>
<feature type="compositionally biased region" description="Polar residues" evidence="1">
    <location>
        <begin position="70"/>
        <end position="95"/>
    </location>
</feature>
<evidence type="ECO:0000313" key="3">
    <source>
        <dbReference type="Proteomes" id="UP000653674"/>
    </source>
</evidence>
<feature type="region of interest" description="Disordered" evidence="1">
    <location>
        <begin position="1"/>
        <end position="95"/>
    </location>
</feature>
<accession>A0A8J3PKS9</accession>
<protein>
    <submittedName>
        <fullName evidence="2">Uncharacterized protein</fullName>
    </submittedName>
</protein>
<name>A0A8J3PKS9_9ACTN</name>
<evidence type="ECO:0000313" key="2">
    <source>
        <dbReference type="EMBL" id="GIG73711.1"/>
    </source>
</evidence>
<evidence type="ECO:0000256" key="1">
    <source>
        <dbReference type="SAM" id="MobiDB-lite"/>
    </source>
</evidence>
<comment type="caution">
    <text evidence="2">The sequence shown here is derived from an EMBL/GenBank/DDBJ whole genome shotgun (WGS) entry which is preliminary data.</text>
</comment>
<dbReference type="EMBL" id="BONU01000011">
    <property type="protein sequence ID" value="GIG73711.1"/>
    <property type="molecule type" value="Genomic_DNA"/>
</dbReference>
<organism evidence="2 3">
    <name type="scientific">Planosporangium flavigriseum</name>
    <dbReference type="NCBI Taxonomy" id="373681"/>
    <lineage>
        <taxon>Bacteria</taxon>
        <taxon>Bacillati</taxon>
        <taxon>Actinomycetota</taxon>
        <taxon>Actinomycetes</taxon>
        <taxon>Micromonosporales</taxon>
        <taxon>Micromonosporaceae</taxon>
        <taxon>Planosporangium</taxon>
    </lineage>
</organism>
<keyword evidence="3" id="KW-1185">Reference proteome</keyword>